<evidence type="ECO:0000313" key="6">
    <source>
        <dbReference type="Proteomes" id="UP000000852"/>
    </source>
</evidence>
<organism evidence="5 6">
    <name type="scientific">Pedobacter heparinus (strain ATCC 13125 / DSM 2366 / CIP 104194 / JCM 7457 / NBRC 12017 / NCIMB 9290 / NRRL B-14731 / HIM 762-3)</name>
    <dbReference type="NCBI Taxonomy" id="485917"/>
    <lineage>
        <taxon>Bacteria</taxon>
        <taxon>Pseudomonadati</taxon>
        <taxon>Bacteroidota</taxon>
        <taxon>Sphingobacteriia</taxon>
        <taxon>Sphingobacteriales</taxon>
        <taxon>Sphingobacteriaceae</taxon>
        <taxon>Pedobacter</taxon>
    </lineage>
</organism>
<evidence type="ECO:0000313" key="5">
    <source>
        <dbReference type="EMBL" id="ACU04551.1"/>
    </source>
</evidence>
<keyword evidence="6" id="KW-1185">Reference proteome</keyword>
<evidence type="ECO:0000256" key="2">
    <source>
        <dbReference type="ARBA" id="ARBA00023125"/>
    </source>
</evidence>
<keyword evidence="2" id="KW-0238">DNA-binding</keyword>
<sequence>MPRRIKTISEFHKLRGLPQPEHPLISVIDYGSVAHVSEQTESFVFDFYSISLKRGVGKMRYGQQEYDFDGGVMYFMAPGQVLTVEPGQNSKEQRSGWILKVHPDLLWNTPLAKIISQYEFFDYSVHEALFLSDKEEEILNGIVTNIRQEYGNNIDKFSHNIIVSQIETLLNYAERFYQRQFITRKKSGHQLLEKMEAVLDSYFNDVDAPKGLPSVQYVSDRLHVSKGYLASLLKSLTGLNTQQHIHEKLIEKAKTKLSTTDLSVSQIAYELGFEHPQSFSKLFKNKTNLSPLEFKNSFN</sequence>
<protein>
    <submittedName>
        <fullName evidence="5">Helix-turn-helix-domain containing protein AraC type</fullName>
    </submittedName>
</protein>
<dbReference type="GO" id="GO:0043565">
    <property type="term" value="F:sequence-specific DNA binding"/>
    <property type="evidence" value="ECO:0007669"/>
    <property type="project" value="InterPro"/>
</dbReference>
<dbReference type="InterPro" id="IPR009057">
    <property type="entry name" value="Homeodomain-like_sf"/>
</dbReference>
<dbReference type="PANTHER" id="PTHR43280">
    <property type="entry name" value="ARAC-FAMILY TRANSCRIPTIONAL REGULATOR"/>
    <property type="match status" value="1"/>
</dbReference>
<dbReference type="Gene3D" id="1.10.10.60">
    <property type="entry name" value="Homeodomain-like"/>
    <property type="match status" value="1"/>
</dbReference>
<dbReference type="Proteomes" id="UP000000852">
    <property type="component" value="Chromosome"/>
</dbReference>
<dbReference type="STRING" id="485917.Phep_2347"/>
<keyword evidence="3" id="KW-0804">Transcription</keyword>
<accession>C6XYR9</accession>
<evidence type="ECO:0000256" key="3">
    <source>
        <dbReference type="ARBA" id="ARBA00023163"/>
    </source>
</evidence>
<dbReference type="RefSeq" id="WP_015808163.1">
    <property type="nucleotide sequence ID" value="NC_013061.1"/>
</dbReference>
<dbReference type="eggNOG" id="COG2207">
    <property type="taxonomic scope" value="Bacteria"/>
</dbReference>
<dbReference type="PROSITE" id="PS01124">
    <property type="entry name" value="HTH_ARAC_FAMILY_2"/>
    <property type="match status" value="1"/>
</dbReference>
<dbReference type="SUPFAM" id="SSF46689">
    <property type="entry name" value="Homeodomain-like"/>
    <property type="match status" value="1"/>
</dbReference>
<evidence type="ECO:0000259" key="4">
    <source>
        <dbReference type="PROSITE" id="PS01124"/>
    </source>
</evidence>
<feature type="domain" description="HTH araC/xylS-type" evidence="4">
    <location>
        <begin position="193"/>
        <end position="297"/>
    </location>
</feature>
<dbReference type="AlphaFoldDB" id="C6XYR9"/>
<dbReference type="HOGENOM" id="CLU_000445_88_11_10"/>
<dbReference type="GO" id="GO:0003700">
    <property type="term" value="F:DNA-binding transcription factor activity"/>
    <property type="evidence" value="ECO:0007669"/>
    <property type="project" value="InterPro"/>
</dbReference>
<dbReference type="Pfam" id="PF12833">
    <property type="entry name" value="HTH_18"/>
    <property type="match status" value="1"/>
</dbReference>
<keyword evidence="1" id="KW-0805">Transcription regulation</keyword>
<evidence type="ECO:0000256" key="1">
    <source>
        <dbReference type="ARBA" id="ARBA00023015"/>
    </source>
</evidence>
<dbReference type="EMBL" id="CP001681">
    <property type="protein sequence ID" value="ACU04551.1"/>
    <property type="molecule type" value="Genomic_DNA"/>
</dbReference>
<dbReference type="PANTHER" id="PTHR43280:SF32">
    <property type="entry name" value="TRANSCRIPTIONAL REGULATORY PROTEIN"/>
    <property type="match status" value="1"/>
</dbReference>
<name>C6XYR9_PEDHD</name>
<gene>
    <name evidence="5" type="ordered locus">Phep_2347</name>
</gene>
<reference evidence="5 6" key="1">
    <citation type="journal article" date="2009" name="Stand. Genomic Sci.">
        <title>Complete genome sequence of Pedobacter heparinus type strain (HIM 762-3).</title>
        <authorList>
            <person name="Han C."/>
            <person name="Spring S."/>
            <person name="Lapidus A."/>
            <person name="Del Rio T.G."/>
            <person name="Tice H."/>
            <person name="Copeland A."/>
            <person name="Cheng J.F."/>
            <person name="Lucas S."/>
            <person name="Chen F."/>
            <person name="Nolan M."/>
            <person name="Bruce D."/>
            <person name="Goodwin L."/>
            <person name="Pitluck S."/>
            <person name="Ivanova N."/>
            <person name="Mavromatis K."/>
            <person name="Mikhailova N."/>
            <person name="Pati A."/>
            <person name="Chen A."/>
            <person name="Palaniappan K."/>
            <person name="Land M."/>
            <person name="Hauser L."/>
            <person name="Chang Y.J."/>
            <person name="Jeffries C.C."/>
            <person name="Saunders E."/>
            <person name="Chertkov O."/>
            <person name="Brettin T."/>
            <person name="Goker M."/>
            <person name="Rohde M."/>
            <person name="Bristow J."/>
            <person name="Eisen J.A."/>
            <person name="Markowitz V."/>
            <person name="Hugenholtz P."/>
            <person name="Kyrpides N.C."/>
            <person name="Klenk H.P."/>
            <person name="Detter J.C."/>
        </authorList>
    </citation>
    <scope>NUCLEOTIDE SEQUENCE [LARGE SCALE GENOMIC DNA]</scope>
    <source>
        <strain evidence="6">ATCC 13125 / DSM 2366 / CIP 104194 / JCM 7457 / NBRC 12017 / NCIMB 9290 / NRRL B-14731 / HIM 762-3</strain>
    </source>
</reference>
<proteinExistence type="predicted"/>
<dbReference type="KEGG" id="phe:Phep_2347"/>
<dbReference type="SMART" id="SM00342">
    <property type="entry name" value="HTH_ARAC"/>
    <property type="match status" value="1"/>
</dbReference>
<dbReference type="OrthoDB" id="9816214at2"/>
<dbReference type="InterPro" id="IPR018060">
    <property type="entry name" value="HTH_AraC"/>
</dbReference>